<evidence type="ECO:0000256" key="5">
    <source>
        <dbReference type="ARBA" id="ARBA00022737"/>
    </source>
</evidence>
<name>A0A7L1HCU4_9CHAR</name>
<reference evidence="13 14" key="1">
    <citation type="submission" date="2019-09" db="EMBL/GenBank/DDBJ databases">
        <title>Bird 10,000 Genomes (B10K) Project - Family phase.</title>
        <authorList>
            <person name="Zhang G."/>
        </authorList>
    </citation>
    <scope>NUCLEOTIDE SEQUENCE [LARGE SCALE GENOMIC DNA]</scope>
    <source>
        <strain evidence="13">B10K-DU-002-14</strain>
        <tissue evidence="13">Muscle</tissue>
    </source>
</reference>
<sequence length="712" mass="78503">SLVVLFGATAGAYGAKLGSDERELILLVWQVVDLPSKKVGTLHKSLVKADNLDLSDQCREVSGLTPDGLGKAEPLDRVLQQFSHMVSSDLKVLGKSSYTLCSDGQLLIRQVLHPETSKKNFLLSDCFYSFYDLRKEFHKCYPSSAPVKDQTIKTMAEYLGLGTDETEEDFGVWQVKTMVAIIFSMLSESCNHIFTEPETVKYKYETAYFDCGFFFFFFFLCSSKSETVDSETVIRARGLPWQSSDQDIARFFKGLNIAKGGVALCLNAQGRRNGEALVRFVSSEQRDLALERHKHHMGSRYIEVYKATGEEFLKIAGGTSNEVAQFLSKENQVIIRMRGLPFSATQEDVLGFLGPECPVTGGKEGLLFVKYPDGRPTGDAFVLFSCEEYAQNALKKHKEILGKRYIELFRSTAAEVQQVVLNRYMSTPLIPTLPTPIIPVIPPPYTIATGSIRDCVRLRGLPYTAGIDDILEFMGDATADIKPHGVHMVLNQQGRPSGDAFIQMKSADKAFMVAQKCHKKMMKDRYVEVFQCSGEEMNFVLMGGTLNRSGLSPPPCKLPCLSPPAYAAFQTAAVIPAEAALYQPQALLPTTRTPQASAAAPPTVTYYPAQAAQLYMNYTAYYPSPPVSPTTVGYIAAPPGAVAAAATATHTPILPQPGALVRMQGLPYNTGMKEILSFFQAYQYAPDDYNGLIQLSDQARSVLQAPKEWVCL</sequence>
<feature type="domain" description="RRM" evidence="12">
    <location>
        <begin position="232"/>
        <end position="309"/>
    </location>
</feature>
<dbReference type="SMART" id="SM00360">
    <property type="entry name" value="RRM"/>
    <property type="match status" value="3"/>
</dbReference>
<accession>A0A7L1HCU4</accession>
<keyword evidence="4" id="KW-0507">mRNA processing</keyword>
<dbReference type="Gene3D" id="3.30.420.10">
    <property type="entry name" value="Ribonuclease H-like superfamily/Ribonuclease H"/>
    <property type="match status" value="1"/>
</dbReference>
<dbReference type="GO" id="GO:0008380">
    <property type="term" value="P:RNA splicing"/>
    <property type="evidence" value="ECO:0007669"/>
    <property type="project" value="UniProtKB-KW"/>
</dbReference>
<evidence type="ECO:0000256" key="7">
    <source>
        <dbReference type="ARBA" id="ARBA00023187"/>
    </source>
</evidence>
<dbReference type="InterPro" id="IPR012337">
    <property type="entry name" value="RNaseH-like_sf"/>
</dbReference>
<keyword evidence="14" id="KW-1185">Reference proteome</keyword>
<dbReference type="SUPFAM" id="SSF53098">
    <property type="entry name" value="Ribonuclease H-like"/>
    <property type="match status" value="1"/>
</dbReference>
<dbReference type="InterPro" id="IPR036397">
    <property type="entry name" value="RNaseH_sf"/>
</dbReference>
<dbReference type="InterPro" id="IPR035979">
    <property type="entry name" value="RBD_domain_sf"/>
</dbReference>
<evidence type="ECO:0000256" key="9">
    <source>
        <dbReference type="ARBA" id="ARBA00031488"/>
    </source>
</evidence>
<evidence type="ECO:0000256" key="8">
    <source>
        <dbReference type="ARBA" id="ARBA00023242"/>
    </source>
</evidence>
<feature type="domain" description="RRM" evidence="12">
    <location>
        <begin position="333"/>
        <end position="413"/>
    </location>
</feature>
<dbReference type="CDD" id="cd12742">
    <property type="entry name" value="RRM3_ESRP1_ESRP2"/>
    <property type="match status" value="1"/>
</dbReference>
<dbReference type="Gene3D" id="3.30.70.330">
    <property type="match status" value="3"/>
</dbReference>
<feature type="non-terminal residue" evidence="13">
    <location>
        <position position="1"/>
    </location>
</feature>
<dbReference type="FunFam" id="3.30.420.10:FF:000037">
    <property type="entry name" value="epithelial splicing regulatory protein 2 isoform X1"/>
    <property type="match status" value="1"/>
</dbReference>
<evidence type="ECO:0000256" key="11">
    <source>
        <dbReference type="PROSITE-ProRule" id="PRU00176"/>
    </source>
</evidence>
<comment type="subcellular location">
    <subcellularLocation>
        <location evidence="1">Nucleus</location>
    </subcellularLocation>
</comment>
<dbReference type="FunFam" id="3.30.70.330:FF:000070">
    <property type="entry name" value="Epithelial splicing regulatory protein 1"/>
    <property type="match status" value="1"/>
</dbReference>
<evidence type="ECO:0000313" key="13">
    <source>
        <dbReference type="EMBL" id="NXN23897.1"/>
    </source>
</evidence>
<evidence type="ECO:0000256" key="2">
    <source>
        <dbReference type="ARBA" id="ARBA00008866"/>
    </source>
</evidence>
<evidence type="ECO:0000256" key="4">
    <source>
        <dbReference type="ARBA" id="ARBA00022664"/>
    </source>
</evidence>
<comment type="similarity">
    <text evidence="2">Belongs to the ESRP family.</text>
</comment>
<proteinExistence type="inferred from homology"/>
<dbReference type="SUPFAM" id="SSF54928">
    <property type="entry name" value="RNA-binding domain, RBD"/>
    <property type="match status" value="2"/>
</dbReference>
<evidence type="ECO:0000259" key="12">
    <source>
        <dbReference type="PROSITE" id="PS50102"/>
    </source>
</evidence>
<evidence type="ECO:0000256" key="6">
    <source>
        <dbReference type="ARBA" id="ARBA00022884"/>
    </source>
</evidence>
<dbReference type="Proteomes" id="UP000586634">
    <property type="component" value="Unassembled WGS sequence"/>
</dbReference>
<dbReference type="InterPro" id="IPR050666">
    <property type="entry name" value="ESRP"/>
</dbReference>
<dbReference type="GO" id="GO:0006397">
    <property type="term" value="P:mRNA processing"/>
    <property type="evidence" value="ECO:0007669"/>
    <property type="project" value="UniProtKB-KW"/>
</dbReference>
<dbReference type="FunFam" id="3.30.70.330:FF:000041">
    <property type="entry name" value="Epithelial splicing regulatory protein 1"/>
    <property type="match status" value="1"/>
</dbReference>
<evidence type="ECO:0000256" key="3">
    <source>
        <dbReference type="ARBA" id="ARBA00019021"/>
    </source>
</evidence>
<keyword evidence="6 11" id="KW-0694">RNA-binding</keyword>
<dbReference type="AlphaFoldDB" id="A0A7L1HCU4"/>
<keyword evidence="5" id="KW-0677">Repeat</keyword>
<dbReference type="GO" id="GO:0005634">
    <property type="term" value="C:nucleus"/>
    <property type="evidence" value="ECO:0007669"/>
    <property type="project" value="UniProtKB-SubCell"/>
</dbReference>
<dbReference type="PROSITE" id="PS50102">
    <property type="entry name" value="RRM"/>
    <property type="match status" value="2"/>
</dbReference>
<dbReference type="GO" id="GO:0003723">
    <property type="term" value="F:RNA binding"/>
    <property type="evidence" value="ECO:0007669"/>
    <property type="project" value="UniProtKB-UniRule"/>
</dbReference>
<keyword evidence="8" id="KW-0539">Nucleus</keyword>
<dbReference type="CDD" id="cd12740">
    <property type="entry name" value="RRM2_ESRP2"/>
    <property type="match status" value="1"/>
</dbReference>
<gene>
    <name evidence="13" type="primary">Esrp2</name>
    <name evidence="13" type="ORF">NYCSEM_R04157</name>
</gene>
<evidence type="ECO:0000313" key="14">
    <source>
        <dbReference type="Proteomes" id="UP000586634"/>
    </source>
</evidence>
<dbReference type="InterPro" id="IPR012677">
    <property type="entry name" value="Nucleotide-bd_a/b_plait_sf"/>
</dbReference>
<evidence type="ECO:0000256" key="1">
    <source>
        <dbReference type="ARBA" id="ARBA00004123"/>
    </source>
</evidence>
<dbReference type="InterPro" id="IPR000504">
    <property type="entry name" value="RRM_dom"/>
</dbReference>
<feature type="non-terminal residue" evidence="13">
    <location>
        <position position="712"/>
    </location>
</feature>
<dbReference type="PANTHER" id="PTHR13976">
    <property type="entry name" value="HETEROGENEOUS NUCLEAR RIBONUCLEOPROTEIN-RELATED"/>
    <property type="match status" value="1"/>
</dbReference>
<comment type="caution">
    <text evidence="13">The sequence shown here is derived from an EMBL/GenBank/DDBJ whole genome shotgun (WGS) entry which is preliminary data.</text>
</comment>
<dbReference type="EMBL" id="VXBJ01001931">
    <property type="protein sequence ID" value="NXN23897.1"/>
    <property type="molecule type" value="Genomic_DNA"/>
</dbReference>
<evidence type="ECO:0000256" key="10">
    <source>
        <dbReference type="ARBA" id="ARBA00032281"/>
    </source>
</evidence>
<organism evidence="13 14">
    <name type="scientific">Nycticryphes semicollaris</name>
    <dbReference type="NCBI Taxonomy" id="227226"/>
    <lineage>
        <taxon>Eukaryota</taxon>
        <taxon>Metazoa</taxon>
        <taxon>Chordata</taxon>
        <taxon>Craniata</taxon>
        <taxon>Vertebrata</taxon>
        <taxon>Euteleostomi</taxon>
        <taxon>Archelosauria</taxon>
        <taxon>Archosauria</taxon>
        <taxon>Dinosauria</taxon>
        <taxon>Saurischia</taxon>
        <taxon>Theropoda</taxon>
        <taxon>Coelurosauria</taxon>
        <taxon>Aves</taxon>
        <taxon>Neognathae</taxon>
        <taxon>Neoaves</taxon>
        <taxon>Charadriiformes</taxon>
        <taxon>Rostratulidae</taxon>
        <taxon>Nycticryphes</taxon>
    </lineage>
</organism>
<protein>
    <recommendedName>
        <fullName evidence="3">Epithelial splicing regulatory protein 2</fullName>
    </recommendedName>
    <alternativeName>
        <fullName evidence="9">RNA-binding motif protein 35B</fullName>
    </alternativeName>
    <alternativeName>
        <fullName evidence="10">RNA-binding protein 35B</fullName>
    </alternativeName>
</protein>
<dbReference type="FunFam" id="3.30.70.330:FF:000056">
    <property type="entry name" value="epithelial splicing regulatory protein 1 isoform X1"/>
    <property type="match status" value="1"/>
</dbReference>
<dbReference type="OrthoDB" id="431068at2759"/>
<keyword evidence="7" id="KW-0508">mRNA splicing</keyword>